<name>A0ABV2AF40_9EUKA</name>
<dbReference type="PANTHER" id="PTHR12861">
    <property type="entry name" value="TRANSLOCON-ASSOCIATED PROTEIN, BETA SUBUNIT PRECURSOR TRAP-BETA SIGNAL SEQUENCE RECEPTOR BETA SUBUNIT"/>
    <property type="match status" value="1"/>
</dbReference>
<evidence type="ECO:0000256" key="2">
    <source>
        <dbReference type="SAM" id="SignalP"/>
    </source>
</evidence>
<organism evidence="3 4">
    <name type="scientific">Bonamia ostreae</name>
    <dbReference type="NCBI Taxonomy" id="126728"/>
    <lineage>
        <taxon>Eukaryota</taxon>
        <taxon>Sar</taxon>
        <taxon>Rhizaria</taxon>
        <taxon>Endomyxa</taxon>
        <taxon>Ascetosporea</taxon>
        <taxon>Haplosporida</taxon>
        <taxon>Bonamia</taxon>
    </lineage>
</organism>
<dbReference type="Pfam" id="PF05753">
    <property type="entry name" value="TRAP_beta"/>
    <property type="match status" value="1"/>
</dbReference>
<dbReference type="Proteomes" id="UP001439008">
    <property type="component" value="Unassembled WGS sequence"/>
</dbReference>
<dbReference type="EMBL" id="JBDODL010000014">
    <property type="protein sequence ID" value="MES1918089.1"/>
    <property type="molecule type" value="Genomic_DNA"/>
</dbReference>
<protein>
    <recommendedName>
        <fullName evidence="5">Translocon-associated protein subunit beta</fullName>
    </recommendedName>
</protein>
<evidence type="ECO:0000313" key="4">
    <source>
        <dbReference type="Proteomes" id="UP001439008"/>
    </source>
</evidence>
<keyword evidence="1" id="KW-0812">Transmembrane</keyword>
<keyword evidence="4" id="KW-1185">Reference proteome</keyword>
<feature type="signal peptide" evidence="2">
    <location>
        <begin position="1"/>
        <end position="16"/>
    </location>
</feature>
<feature type="chain" id="PRO_5047025855" description="Translocon-associated protein subunit beta" evidence="2">
    <location>
        <begin position="17"/>
        <end position="182"/>
    </location>
</feature>
<keyword evidence="1" id="KW-0472">Membrane</keyword>
<keyword evidence="1" id="KW-1133">Transmembrane helix</keyword>
<sequence length="182" mass="20197">MGTLFLLLVSCHSFLTVNKNYKYSDLAVGSPIEVSIDIFNKGKLDVSDVFLRIGENRKKFIVDSSIVSLQENGDLKIEKIKQGESFKVRFNLIPNQVGKFKAEHATLSYTENGKTIKATSGTNIKVLRIKKEGKFEKRNISTVQLNLIQTSFLVYAGFLTTAVILPIASFQVSGLCGKSKNN</sequence>
<proteinExistence type="predicted"/>
<reference evidence="3 4" key="1">
    <citation type="journal article" date="2024" name="BMC Biol.">
        <title>Comparative genomics of Ascetosporea gives new insight into the evolutionary basis for animal parasitism in Rhizaria.</title>
        <authorList>
            <person name="Hiltunen Thoren M."/>
            <person name="Onut-Brannstrom I."/>
            <person name="Alfjorden A."/>
            <person name="Peckova H."/>
            <person name="Swords F."/>
            <person name="Hooper C."/>
            <person name="Holzer A.S."/>
            <person name="Bass D."/>
            <person name="Burki F."/>
        </authorList>
    </citation>
    <scope>NUCLEOTIDE SEQUENCE [LARGE SCALE GENOMIC DNA]</scope>
    <source>
        <strain evidence="3">20-A016</strain>
    </source>
</reference>
<dbReference type="PANTHER" id="PTHR12861:SF3">
    <property type="entry name" value="TRANSLOCON-ASSOCIATED PROTEIN SUBUNIT BETA"/>
    <property type="match status" value="1"/>
</dbReference>
<evidence type="ECO:0000256" key="1">
    <source>
        <dbReference type="SAM" id="Phobius"/>
    </source>
</evidence>
<keyword evidence="2" id="KW-0732">Signal</keyword>
<evidence type="ECO:0008006" key="5">
    <source>
        <dbReference type="Google" id="ProtNLM"/>
    </source>
</evidence>
<feature type="transmembrane region" description="Helical" evidence="1">
    <location>
        <begin position="152"/>
        <end position="176"/>
    </location>
</feature>
<gene>
    <name evidence="3" type="ORF">MHBO_000110</name>
</gene>
<comment type="caution">
    <text evidence="3">The sequence shown here is derived from an EMBL/GenBank/DDBJ whole genome shotgun (WGS) entry which is preliminary data.</text>
</comment>
<accession>A0ABV2AF40</accession>
<evidence type="ECO:0000313" key="3">
    <source>
        <dbReference type="EMBL" id="MES1918089.1"/>
    </source>
</evidence>